<proteinExistence type="predicted"/>
<dbReference type="Proteomes" id="UP000636505">
    <property type="component" value="Unassembled WGS sequence"/>
</dbReference>
<dbReference type="RefSeq" id="WP_193906500.1">
    <property type="nucleotide sequence ID" value="NZ_JADEXG010000018.1"/>
</dbReference>
<evidence type="ECO:0000313" key="1">
    <source>
        <dbReference type="EMBL" id="MBE9077578.1"/>
    </source>
</evidence>
<gene>
    <name evidence="1" type="ORF">IQ241_09760</name>
</gene>
<protein>
    <submittedName>
        <fullName evidence="1">Uncharacterized protein</fullName>
    </submittedName>
</protein>
<dbReference type="AlphaFoldDB" id="A0A8J7AHD2"/>
<keyword evidence="2" id="KW-1185">Reference proteome</keyword>
<sequence length="63" mass="6821">MDRSILILAILSVVLVSFHSPTAVLTLGAILVLSAVATRASWAVLQAFSDEKSIQRAAQRIWD</sequence>
<comment type="caution">
    <text evidence="1">The sequence shown here is derived from an EMBL/GenBank/DDBJ whole genome shotgun (WGS) entry which is preliminary data.</text>
</comment>
<evidence type="ECO:0000313" key="2">
    <source>
        <dbReference type="Proteomes" id="UP000636505"/>
    </source>
</evidence>
<reference evidence="1" key="1">
    <citation type="submission" date="2020-10" db="EMBL/GenBank/DDBJ databases">
        <authorList>
            <person name="Castelo-Branco R."/>
            <person name="Eusebio N."/>
            <person name="Adriana R."/>
            <person name="Vieira A."/>
            <person name="Brugerolle De Fraissinette N."/>
            <person name="Rezende De Castro R."/>
            <person name="Schneider M.P."/>
            <person name="Vasconcelos V."/>
            <person name="Leao P.N."/>
        </authorList>
    </citation>
    <scope>NUCLEOTIDE SEQUENCE</scope>
    <source>
        <strain evidence="1">LEGE 07310</strain>
    </source>
</reference>
<dbReference type="EMBL" id="JADEXG010000018">
    <property type="protein sequence ID" value="MBE9077578.1"/>
    <property type="molecule type" value="Genomic_DNA"/>
</dbReference>
<accession>A0A8J7AHD2</accession>
<name>A0A8J7AHD2_9CYAN</name>
<organism evidence="1 2">
    <name type="scientific">Vasconcelosia minhoensis LEGE 07310</name>
    <dbReference type="NCBI Taxonomy" id="915328"/>
    <lineage>
        <taxon>Bacteria</taxon>
        <taxon>Bacillati</taxon>
        <taxon>Cyanobacteriota</taxon>
        <taxon>Cyanophyceae</taxon>
        <taxon>Nodosilineales</taxon>
        <taxon>Cymatolegaceae</taxon>
        <taxon>Vasconcelosia</taxon>
        <taxon>Vasconcelosia minhoensis</taxon>
    </lineage>
</organism>